<evidence type="ECO:0000259" key="1">
    <source>
        <dbReference type="Pfam" id="PF03417"/>
    </source>
</evidence>
<feature type="domain" description="Peptidase C45 hydrolase" evidence="1">
    <location>
        <begin position="106"/>
        <end position="330"/>
    </location>
</feature>
<evidence type="ECO:0000313" key="2">
    <source>
        <dbReference type="EMBL" id="KAK5087172.1"/>
    </source>
</evidence>
<accession>A0AAN7T1B8</accession>
<dbReference type="NCBIfam" id="NF040521">
    <property type="entry name" value="C45_proenzyme"/>
    <property type="match status" value="1"/>
</dbReference>
<evidence type="ECO:0000313" key="3">
    <source>
        <dbReference type="Proteomes" id="UP001309876"/>
    </source>
</evidence>
<dbReference type="Pfam" id="PF03417">
    <property type="entry name" value="AAT"/>
    <property type="match status" value="1"/>
</dbReference>
<dbReference type="AlphaFoldDB" id="A0AAN7T1B8"/>
<reference evidence="2 3" key="1">
    <citation type="submission" date="2023-08" db="EMBL/GenBank/DDBJ databases">
        <title>Black Yeasts Isolated from many extreme environments.</title>
        <authorList>
            <person name="Coleine C."/>
            <person name="Stajich J.E."/>
            <person name="Selbmann L."/>
        </authorList>
    </citation>
    <scope>NUCLEOTIDE SEQUENCE [LARGE SCALE GENOMIC DNA]</scope>
    <source>
        <strain evidence="2 3">CCFEE 5910</strain>
    </source>
</reference>
<keyword evidence="3" id="KW-1185">Reference proteome</keyword>
<dbReference type="InterPro" id="IPR047794">
    <property type="entry name" value="C45_proenzyme-like"/>
</dbReference>
<dbReference type="EMBL" id="JAVRRJ010000003">
    <property type="protein sequence ID" value="KAK5087172.1"/>
    <property type="molecule type" value="Genomic_DNA"/>
</dbReference>
<sequence>MLHVSCSGSPYEIGRQHGEQASSQVYGSIAFYDDYFKRKTGKSWPEVQEVAKQFLPYLTSTWPSYLEEVRGIADGAGVPFESILALNVRTEIGFGMLNDGCTAFAWKTKTASFIAQNWDWEGQQKDNIMCVRVVQKDKPTIHMMTEAGIIGKIGMNSAGVGVTLNAIAAKGVSFDKLPCHFALRIVLESTSLQEAKQKLNKAGLASACHITVADAETGSIGFENTAVDQIELHMKDGLNMHTNHITVQRPGVEDKGMLADSPFRLERIEELLKSAGPEPSMQQLRDILKDDKNSPCAINRSPTEKATIQTLFSIVMDLQNRCAVVKMGRPTEGGEELELRP</sequence>
<gene>
    <name evidence="2" type="ORF">LTR05_004343</name>
</gene>
<protein>
    <recommendedName>
        <fullName evidence="1">Peptidase C45 hydrolase domain-containing protein</fullName>
    </recommendedName>
</protein>
<dbReference type="PANTHER" id="PTHR34180:SF1">
    <property type="entry name" value="BETA-ALANYL-DOPAMINE_CARCININE HYDROLASE"/>
    <property type="match status" value="1"/>
</dbReference>
<dbReference type="InterPro" id="IPR005079">
    <property type="entry name" value="Peptidase_C45_hydrolase"/>
</dbReference>
<name>A0AAN7T1B8_9EURO</name>
<dbReference type="Proteomes" id="UP001309876">
    <property type="component" value="Unassembled WGS sequence"/>
</dbReference>
<dbReference type="PANTHER" id="PTHR34180">
    <property type="entry name" value="PEPTIDASE C45"/>
    <property type="match status" value="1"/>
</dbReference>
<proteinExistence type="predicted"/>
<dbReference type="Gene3D" id="1.10.10.2120">
    <property type="match status" value="1"/>
</dbReference>
<dbReference type="Gene3D" id="3.60.60.10">
    <property type="entry name" value="Penicillin V Acylase, Chain A"/>
    <property type="match status" value="1"/>
</dbReference>
<comment type="caution">
    <text evidence="2">The sequence shown here is derived from an EMBL/GenBank/DDBJ whole genome shotgun (WGS) entry which is preliminary data.</text>
</comment>
<dbReference type="InterPro" id="IPR047801">
    <property type="entry name" value="Peptidase_C45"/>
</dbReference>
<organism evidence="2 3">
    <name type="scientific">Lithohypha guttulata</name>
    <dbReference type="NCBI Taxonomy" id="1690604"/>
    <lineage>
        <taxon>Eukaryota</taxon>
        <taxon>Fungi</taxon>
        <taxon>Dikarya</taxon>
        <taxon>Ascomycota</taxon>
        <taxon>Pezizomycotina</taxon>
        <taxon>Eurotiomycetes</taxon>
        <taxon>Chaetothyriomycetidae</taxon>
        <taxon>Chaetothyriales</taxon>
        <taxon>Trichomeriaceae</taxon>
        <taxon>Lithohypha</taxon>
    </lineage>
</organism>